<feature type="compositionally biased region" description="Low complexity" evidence="1">
    <location>
        <begin position="91"/>
        <end position="118"/>
    </location>
</feature>
<dbReference type="EMBL" id="DWVS01000026">
    <property type="protein sequence ID" value="HJC86605.1"/>
    <property type="molecule type" value="Genomic_DNA"/>
</dbReference>
<dbReference type="PROSITE" id="PS00430">
    <property type="entry name" value="TONB_DEPENDENT_REC_1"/>
    <property type="match status" value="1"/>
</dbReference>
<accession>A0A9D2QHD0</accession>
<feature type="compositionally biased region" description="Polar residues" evidence="1">
    <location>
        <begin position="119"/>
        <end position="132"/>
    </location>
</feature>
<evidence type="ECO:0000313" key="4">
    <source>
        <dbReference type="Proteomes" id="UP000823922"/>
    </source>
</evidence>
<feature type="compositionally biased region" description="Low complexity" evidence="1">
    <location>
        <begin position="51"/>
        <end position="72"/>
    </location>
</feature>
<dbReference type="Proteomes" id="UP000823922">
    <property type="component" value="Unassembled WGS sequence"/>
</dbReference>
<comment type="caution">
    <text evidence="3">The sequence shown here is derived from an EMBL/GenBank/DDBJ whole genome shotgun (WGS) entry which is preliminary data.</text>
</comment>
<feature type="signal peptide" evidence="2">
    <location>
        <begin position="1"/>
        <end position="21"/>
    </location>
</feature>
<reference evidence="3" key="2">
    <citation type="submission" date="2021-04" db="EMBL/GenBank/DDBJ databases">
        <authorList>
            <person name="Gilroy R."/>
        </authorList>
    </citation>
    <scope>NUCLEOTIDE SEQUENCE</scope>
    <source>
        <strain evidence="3">ChiBcec1-1630</strain>
    </source>
</reference>
<reference evidence="3" key="1">
    <citation type="journal article" date="2021" name="PeerJ">
        <title>Extensive microbial diversity within the chicken gut microbiome revealed by metagenomics and culture.</title>
        <authorList>
            <person name="Gilroy R."/>
            <person name="Ravi A."/>
            <person name="Getino M."/>
            <person name="Pursley I."/>
            <person name="Horton D.L."/>
            <person name="Alikhan N.F."/>
            <person name="Baker D."/>
            <person name="Gharbi K."/>
            <person name="Hall N."/>
            <person name="Watson M."/>
            <person name="Adriaenssens E.M."/>
            <person name="Foster-Nyarko E."/>
            <person name="Jarju S."/>
            <person name="Secka A."/>
            <person name="Antonio M."/>
            <person name="Oren A."/>
            <person name="Chaudhuri R.R."/>
            <person name="La Ragione R."/>
            <person name="Hildebrand F."/>
            <person name="Pallen M.J."/>
        </authorList>
    </citation>
    <scope>NUCLEOTIDE SEQUENCE</scope>
    <source>
        <strain evidence="3">ChiBcec1-1630</strain>
    </source>
</reference>
<organism evidence="3 4">
    <name type="scientific">Candidatus Eisenbergiella intestinigallinarum</name>
    <dbReference type="NCBI Taxonomy" id="2838549"/>
    <lineage>
        <taxon>Bacteria</taxon>
        <taxon>Bacillati</taxon>
        <taxon>Bacillota</taxon>
        <taxon>Clostridia</taxon>
        <taxon>Lachnospirales</taxon>
        <taxon>Lachnospiraceae</taxon>
        <taxon>Eisenbergiella</taxon>
    </lineage>
</organism>
<protein>
    <recommendedName>
        <fullName evidence="5">SLH domain-containing protein</fullName>
    </recommendedName>
</protein>
<proteinExistence type="predicted"/>
<evidence type="ECO:0000256" key="1">
    <source>
        <dbReference type="SAM" id="MobiDB-lite"/>
    </source>
</evidence>
<sequence>MRKKKLLPAAAYLLTCGLVLSACSSGGTKELETVSVSAEALSAGATEMDASTDAAAGETAEATSSTDTSAAETAEKETGEVESTDASASSETGSNAEAGNEAETGNAAGAGNAAGTESPSETNTSAGTTGLSSGWDETLLNMLMPMDALMMTAVEQGQDYDPSSPEFFWGALYRELGLYADASSLITTEESGEIKVPRQTAQEFATGLFADYSDLPALPESLSSMIRYDEGWDAYFLSPGDRGLSAAELLTASLTEDGGYDMTARLYDVTDSSDICVYRFHLVPNAYADGITEPLFLYSVESMSLQE</sequence>
<gene>
    <name evidence="3" type="ORF">H9926_01125</name>
</gene>
<evidence type="ECO:0000256" key="2">
    <source>
        <dbReference type="SAM" id="SignalP"/>
    </source>
</evidence>
<evidence type="ECO:0000313" key="3">
    <source>
        <dbReference type="EMBL" id="HJC86605.1"/>
    </source>
</evidence>
<feature type="chain" id="PRO_5038979051" description="SLH domain-containing protein" evidence="2">
    <location>
        <begin position="22"/>
        <end position="307"/>
    </location>
</feature>
<evidence type="ECO:0008006" key="5">
    <source>
        <dbReference type="Google" id="ProtNLM"/>
    </source>
</evidence>
<name>A0A9D2QHD0_9FIRM</name>
<dbReference type="PROSITE" id="PS51257">
    <property type="entry name" value="PROKAR_LIPOPROTEIN"/>
    <property type="match status" value="1"/>
</dbReference>
<feature type="region of interest" description="Disordered" evidence="1">
    <location>
        <begin position="47"/>
        <end position="133"/>
    </location>
</feature>
<dbReference type="InterPro" id="IPR010916">
    <property type="entry name" value="TonB_box_CS"/>
</dbReference>
<keyword evidence="2" id="KW-0732">Signal</keyword>
<dbReference type="AlphaFoldDB" id="A0A9D2QHD0"/>